<protein>
    <submittedName>
        <fullName evidence="5">Protein FAM91A1</fullName>
    </submittedName>
</protein>
<evidence type="ECO:0000313" key="6">
    <source>
        <dbReference type="Proteomes" id="UP000770661"/>
    </source>
</evidence>
<reference evidence="5" key="1">
    <citation type="submission" date="2020-07" db="EMBL/GenBank/DDBJ databases">
        <title>The High-quality genome of the commercially important snow crab, Chionoecetes opilio.</title>
        <authorList>
            <person name="Jeong J.-H."/>
            <person name="Ryu S."/>
        </authorList>
    </citation>
    <scope>NUCLEOTIDE SEQUENCE</scope>
    <source>
        <strain evidence="5">MADBK_172401_WGS</strain>
        <tissue evidence="5">Digestive gland</tissue>
    </source>
</reference>
<keyword evidence="6" id="KW-1185">Reference proteome</keyword>
<dbReference type="PROSITE" id="PS50096">
    <property type="entry name" value="IQ"/>
    <property type="match status" value="1"/>
</dbReference>
<evidence type="ECO:0000256" key="2">
    <source>
        <dbReference type="SAM" id="MobiDB-lite"/>
    </source>
</evidence>
<comment type="similarity">
    <text evidence="1">Belongs to the FAM91 family.</text>
</comment>
<accession>A0A8J4Y8H7</accession>
<sequence>MGPAGWLLGNSQKEYEKQVAEYSIKTQQRFRGNLVRQIVKSERSYYEELLTYSRAHLMMYPYHLSDVVVKGLRVTPFQYYISVLTEIMTAEKSYDSLPNFTAADCLRLLGIGRNQYIDLMNQCRSSRKLFRKKNVRDLLPPLPSEIAVDPWWRVCVGCVTEEDIKSLVKEREKDVIDSLIDVGNQKAGDLDRECVHSLYTKGLVYLEVPISDTDLISVPPLEGFVMNRVLGDYLESLMYKIFVSIDEHTPVCELAKVLEIDLSLVKVAISLFCRLGFAHKKNAEINTLELHPSWEAATPSLASRKNIPSSTTADDLLLLELENALAESTPGEGGEEAGQTTPHTPIDDPLATGFPFPGQNKRIAFLYDSTLTAFLMMGNLSQGLKSHAVTMFEVGKMLDEGLDSLISELDKIQRSDSEGEARRYFEHALTLRTSVTFLRHNRDLCPPSQDLPPALDLIRWESLSNLDPATTARLLKKNYQFLVSMAPLSYEISPIEGETPPHLARRCPRSTPPGSSCTSTTLPARVPPPCCCPRVGAARGERLRRLPECLVGYEKVLVTPWGHDPTVVPLAALFTTVNEALMHSPVFIQAYGWYHDVCIEHIPFPLDNSKLAKHPAIQSLAKNLDLEHTFGYIKLVAFPLVDTPGLTSLSAAEITTGMPQGAATTAPVPVKPLLAPPNPVVVPGVEVERVDVCIPQVVSFEDVSALSLEDPKPAVAQEAYSSERGALTLPLGTCRAPEQWHLLECHYGLPLFDATLNQQVSGKITTHHLFSPESVEQFSISNKLLVSRLREFISNNKAQGVNPDVRRSLGIREGVSNLPLPTRPCSSPRGPWCHGRGPDVCTPTPHTPQTPPPPTSLLRT</sequence>
<dbReference type="PANTHER" id="PTHR28441">
    <property type="entry name" value="PROTEIN FAM91A1"/>
    <property type="match status" value="1"/>
</dbReference>
<dbReference type="PANTHER" id="PTHR28441:SF2">
    <property type="entry name" value="PROTEIN FAM91A1"/>
    <property type="match status" value="1"/>
</dbReference>
<dbReference type="InterPro" id="IPR028097">
    <property type="entry name" value="FAM91_C_dom"/>
</dbReference>
<organism evidence="5 6">
    <name type="scientific">Chionoecetes opilio</name>
    <name type="common">Atlantic snow crab</name>
    <name type="synonym">Cancer opilio</name>
    <dbReference type="NCBI Taxonomy" id="41210"/>
    <lineage>
        <taxon>Eukaryota</taxon>
        <taxon>Metazoa</taxon>
        <taxon>Ecdysozoa</taxon>
        <taxon>Arthropoda</taxon>
        <taxon>Crustacea</taxon>
        <taxon>Multicrustacea</taxon>
        <taxon>Malacostraca</taxon>
        <taxon>Eumalacostraca</taxon>
        <taxon>Eucarida</taxon>
        <taxon>Decapoda</taxon>
        <taxon>Pleocyemata</taxon>
        <taxon>Brachyura</taxon>
        <taxon>Eubrachyura</taxon>
        <taxon>Majoidea</taxon>
        <taxon>Majidae</taxon>
        <taxon>Chionoecetes</taxon>
    </lineage>
</organism>
<dbReference type="Pfam" id="PF14647">
    <property type="entry name" value="FAM91_N"/>
    <property type="match status" value="1"/>
</dbReference>
<dbReference type="EMBL" id="JACEEZ010010017">
    <property type="protein sequence ID" value="KAG0722098.1"/>
    <property type="molecule type" value="Genomic_DNA"/>
</dbReference>
<dbReference type="Pfam" id="PF14648">
    <property type="entry name" value="FAM91_C"/>
    <property type="match status" value="1"/>
</dbReference>
<comment type="caution">
    <text evidence="5">The sequence shown here is derived from an EMBL/GenBank/DDBJ whole genome shotgun (WGS) entry which is preliminary data.</text>
</comment>
<feature type="domain" description="FAM91 N-terminal" evidence="3">
    <location>
        <begin position="8"/>
        <end position="295"/>
    </location>
</feature>
<dbReference type="InterPro" id="IPR028091">
    <property type="entry name" value="FAM91_N_dom"/>
</dbReference>
<evidence type="ECO:0000256" key="1">
    <source>
        <dbReference type="ARBA" id="ARBA00010319"/>
    </source>
</evidence>
<dbReference type="Proteomes" id="UP000770661">
    <property type="component" value="Unassembled WGS sequence"/>
</dbReference>
<evidence type="ECO:0000313" key="5">
    <source>
        <dbReference type="EMBL" id="KAG0722098.1"/>
    </source>
</evidence>
<feature type="region of interest" description="Disordered" evidence="2">
    <location>
        <begin position="328"/>
        <end position="350"/>
    </location>
</feature>
<dbReference type="OrthoDB" id="275996at2759"/>
<feature type="domain" description="FAM91 C-terminal" evidence="4">
    <location>
        <begin position="360"/>
        <end position="799"/>
    </location>
</feature>
<evidence type="ECO:0000259" key="3">
    <source>
        <dbReference type="Pfam" id="PF14647"/>
    </source>
</evidence>
<proteinExistence type="inferred from homology"/>
<dbReference type="InterPro" id="IPR039199">
    <property type="entry name" value="FAM91"/>
</dbReference>
<evidence type="ECO:0000259" key="4">
    <source>
        <dbReference type="Pfam" id="PF14648"/>
    </source>
</evidence>
<name>A0A8J4Y8H7_CHIOP</name>
<dbReference type="AlphaFoldDB" id="A0A8J4Y8H7"/>
<gene>
    <name evidence="5" type="primary">Fam91a1</name>
    <name evidence="5" type="ORF">GWK47_045090</name>
</gene>